<keyword evidence="3" id="KW-1185">Reference proteome</keyword>
<proteinExistence type="predicted"/>
<evidence type="ECO:0000256" key="1">
    <source>
        <dbReference type="SAM" id="Phobius"/>
    </source>
</evidence>
<dbReference type="EMBL" id="CP061510">
    <property type="protein sequence ID" value="QSB45038.1"/>
    <property type="molecule type" value="Genomic_DNA"/>
</dbReference>
<organism evidence="2 3">
    <name type="scientific">Tsuneonella flava</name>
    <dbReference type="NCBI Taxonomy" id="2055955"/>
    <lineage>
        <taxon>Bacteria</taxon>
        <taxon>Pseudomonadati</taxon>
        <taxon>Pseudomonadota</taxon>
        <taxon>Alphaproteobacteria</taxon>
        <taxon>Sphingomonadales</taxon>
        <taxon>Erythrobacteraceae</taxon>
        <taxon>Tsuneonella</taxon>
    </lineage>
</organism>
<keyword evidence="1" id="KW-1133">Transmembrane helix</keyword>
<evidence type="ECO:0008006" key="4">
    <source>
        <dbReference type="Google" id="ProtNLM"/>
    </source>
</evidence>
<protein>
    <recommendedName>
        <fullName evidence="4">Tetratricopeptide repeat protein</fullName>
    </recommendedName>
</protein>
<evidence type="ECO:0000313" key="2">
    <source>
        <dbReference type="EMBL" id="QSB45038.1"/>
    </source>
</evidence>
<name>A0ABX7K9V0_9SPHN</name>
<keyword evidence="1" id="KW-0812">Transmembrane</keyword>
<keyword evidence="1" id="KW-0472">Membrane</keyword>
<gene>
    <name evidence="2" type="ORF">IDJ81_02410</name>
</gene>
<evidence type="ECO:0000313" key="3">
    <source>
        <dbReference type="Proteomes" id="UP000663637"/>
    </source>
</evidence>
<sequence>MAGRATTSRAVGIGARIVSTLRDIGVVRLASATAASLGLGFVGLVVALSGIARNSNPSLVLKVWPSNGIALSTEAQLLFTQNAEAPSDAVKDLSLRALRSQALNPRALSMLGYYFSSSGQDQRRGEKFVDLAAEASRREASAQLWLVQRAATQNRISTAVDHLDILLRTKPNTGGTLFPIIVKSLPDAQFRRSLSRKFSPPSPWISEFLSYAISNSPQTLPVVDLVKDVGGFPPSPRAEGQASALMNRLSDEGRYTQIKQVYLFLPHASRMRFFSPEFEAADVESHDGLIGWQAFDNPDAGANFIRSGTDDRPQLQFYAEPETTRTVASKLLYLPPGAYTLTTQLSSLQEASGNFASWQFQCPTQRAETKPWSRPAPSGKSSIRFTVSSNCPVQVLSLLVSGGDGKEGVDATISRVSITSN</sequence>
<feature type="transmembrane region" description="Helical" evidence="1">
    <location>
        <begin position="26"/>
        <end position="52"/>
    </location>
</feature>
<accession>A0ABX7K9V0</accession>
<dbReference type="RefSeq" id="WP_205443426.1">
    <property type="nucleotide sequence ID" value="NZ_CP061510.1"/>
</dbReference>
<reference evidence="2 3" key="1">
    <citation type="submission" date="2020-09" db="EMBL/GenBank/DDBJ databases">
        <title>Complete genome sequence of altererythrobacter flavus SS-21NJ, isolated from Dongying oil sludge in Shandong province.</title>
        <authorList>
            <person name="Sun S."/>
            <person name="Zhang Z."/>
        </authorList>
    </citation>
    <scope>NUCLEOTIDE SEQUENCE [LARGE SCALE GENOMIC DNA]</scope>
    <source>
        <strain evidence="2 3">SS-21NJ</strain>
    </source>
</reference>
<dbReference type="Proteomes" id="UP000663637">
    <property type="component" value="Chromosome"/>
</dbReference>